<dbReference type="PANTHER" id="PTHR11135:SF0">
    <property type="entry name" value="ELONGATOR COMPLEX PROTEIN 3"/>
    <property type="match status" value="1"/>
</dbReference>
<dbReference type="GO" id="GO:0046872">
    <property type="term" value="F:metal ion binding"/>
    <property type="evidence" value="ECO:0007669"/>
    <property type="project" value="UniProtKB-KW"/>
</dbReference>
<protein>
    <submittedName>
        <fullName evidence="8">Radical SAM protein family</fullName>
    </submittedName>
</protein>
<comment type="caution">
    <text evidence="8">The sequence shown here is derived from an EMBL/GenBank/DDBJ whole genome shotgun (WGS) entry which is preliminary data.</text>
</comment>
<dbReference type="InterPro" id="IPR007197">
    <property type="entry name" value="rSAM"/>
</dbReference>
<dbReference type="Proteomes" id="UP000005481">
    <property type="component" value="Unassembled WGS sequence"/>
</dbReference>
<name>G9YF67_9FIRM</name>
<dbReference type="SFLD" id="SFLDG01082">
    <property type="entry name" value="B12-binding_domain_containing"/>
    <property type="match status" value="1"/>
</dbReference>
<dbReference type="SFLD" id="SFLDS00029">
    <property type="entry name" value="Radical_SAM"/>
    <property type="match status" value="1"/>
</dbReference>
<dbReference type="HOGENOM" id="CLU_766188_0_0_9"/>
<dbReference type="AlphaFoldDB" id="G9YF67"/>
<dbReference type="GO" id="GO:0002926">
    <property type="term" value="P:tRNA wobble base 5-methoxycarbonylmethyl-2-thiouridinylation"/>
    <property type="evidence" value="ECO:0007669"/>
    <property type="project" value="TreeGrafter"/>
</dbReference>
<keyword evidence="5" id="KW-0408">Iron</keyword>
<dbReference type="SUPFAM" id="SSF102114">
    <property type="entry name" value="Radical SAM enzymes"/>
    <property type="match status" value="1"/>
</dbReference>
<keyword evidence="3" id="KW-0949">S-adenosyl-L-methionine</keyword>
<dbReference type="Gene3D" id="3.80.30.20">
    <property type="entry name" value="tm_1862 like domain"/>
    <property type="match status" value="1"/>
</dbReference>
<evidence type="ECO:0000256" key="2">
    <source>
        <dbReference type="ARBA" id="ARBA00022485"/>
    </source>
</evidence>
<dbReference type="eggNOG" id="COG1243">
    <property type="taxonomic scope" value="Bacteria"/>
</dbReference>
<reference evidence="8 9" key="1">
    <citation type="submission" date="2011-08" db="EMBL/GenBank/DDBJ databases">
        <authorList>
            <person name="Weinstock G."/>
            <person name="Sodergren E."/>
            <person name="Clifton S."/>
            <person name="Fulton L."/>
            <person name="Fulton B."/>
            <person name="Courtney L."/>
            <person name="Fronick C."/>
            <person name="Harrison M."/>
            <person name="Strong C."/>
            <person name="Farmer C."/>
            <person name="Delahaunty K."/>
            <person name="Markovic C."/>
            <person name="Hall O."/>
            <person name="Minx P."/>
            <person name="Tomlinson C."/>
            <person name="Mitreva M."/>
            <person name="Hou S."/>
            <person name="Chen J."/>
            <person name="Wollam A."/>
            <person name="Pepin K.H."/>
            <person name="Johnson M."/>
            <person name="Bhonagiri V."/>
            <person name="Zhang X."/>
            <person name="Suruliraj S."/>
            <person name="Warren W."/>
            <person name="Chinwalla A."/>
            <person name="Mardis E.R."/>
            <person name="Wilson R.K."/>
        </authorList>
    </citation>
    <scope>NUCLEOTIDE SEQUENCE [LARGE SCALE GENOMIC DNA]</scope>
    <source>
        <strain evidence="8 9">F0357</strain>
    </source>
</reference>
<dbReference type="SMART" id="SM00729">
    <property type="entry name" value="Elp3"/>
    <property type="match status" value="1"/>
</dbReference>
<dbReference type="PATRIC" id="fig|861450.3.peg.262"/>
<organism evidence="8 9">
    <name type="scientific">Anaeroglobus geminatus F0357</name>
    <dbReference type="NCBI Taxonomy" id="861450"/>
    <lineage>
        <taxon>Bacteria</taxon>
        <taxon>Bacillati</taxon>
        <taxon>Bacillota</taxon>
        <taxon>Negativicutes</taxon>
        <taxon>Veillonellales</taxon>
        <taxon>Veillonellaceae</taxon>
        <taxon>Anaeroglobus</taxon>
    </lineage>
</organism>
<dbReference type="PANTHER" id="PTHR11135">
    <property type="entry name" value="HISTONE ACETYLTRANSFERASE-RELATED"/>
    <property type="match status" value="1"/>
</dbReference>
<dbReference type="InterPro" id="IPR023404">
    <property type="entry name" value="rSAM_horseshoe"/>
</dbReference>
<dbReference type="InterPro" id="IPR039661">
    <property type="entry name" value="ELP3"/>
</dbReference>
<dbReference type="Pfam" id="PF04055">
    <property type="entry name" value="Radical_SAM"/>
    <property type="match status" value="1"/>
</dbReference>
<proteinExistence type="predicted"/>
<dbReference type="InterPro" id="IPR006638">
    <property type="entry name" value="Elp3/MiaA/NifB-like_rSAM"/>
</dbReference>
<dbReference type="GO" id="GO:0051539">
    <property type="term" value="F:4 iron, 4 sulfur cluster binding"/>
    <property type="evidence" value="ECO:0007669"/>
    <property type="project" value="UniProtKB-KW"/>
</dbReference>
<dbReference type="Pfam" id="PF16199">
    <property type="entry name" value="Radical_SAM_C"/>
    <property type="match status" value="1"/>
</dbReference>
<dbReference type="InterPro" id="IPR058240">
    <property type="entry name" value="rSAM_sf"/>
</dbReference>
<dbReference type="SFLD" id="SFLDG01086">
    <property type="entry name" value="elongater_protein-like"/>
    <property type="match status" value="1"/>
</dbReference>
<sequence>DASASAFFSGDCMKTSIIPVFIPHLGCPYRCIFCNQQKITGHKDVPTGQEVARRIEKYTRGKARHWEVAFYGGSFTAVAEALQEELLRPAYEALKAGKIAAVRCSTRPDCITPDKLARLKKYGVTVVELGVQSMDDAVLRKAKRGHTATDVERAVMLLREQNFAVGLQLMPGLPEEDRASLMATTERICALKPDFTRIYPVVVIDNTELADLYKEGSYRPLTVDEGVRRAAFMKERFLRNGIACIRTGLQATEELDRAVNILGGAYAPAMGEMVDSLRYGRQIRHLLEELNPDGTVTVAYNRKDTSRTRGYKNENMKIGPALRIGIKWMEDNSLATGVLRIETGRGTWRLHTDKGTQLRVL</sequence>
<feature type="domain" description="Radical SAM core" evidence="7">
    <location>
        <begin position="10"/>
        <end position="246"/>
    </location>
</feature>
<gene>
    <name evidence="8" type="ORF">HMPREF0080_00277</name>
</gene>
<dbReference type="EMBL" id="AGCJ01000009">
    <property type="protein sequence ID" value="EHM43402.1"/>
    <property type="molecule type" value="Genomic_DNA"/>
</dbReference>
<feature type="non-terminal residue" evidence="8">
    <location>
        <position position="1"/>
    </location>
</feature>
<dbReference type="PROSITE" id="PS51918">
    <property type="entry name" value="RADICAL_SAM"/>
    <property type="match status" value="1"/>
</dbReference>
<dbReference type="GO" id="GO:0003824">
    <property type="term" value="F:catalytic activity"/>
    <property type="evidence" value="ECO:0007669"/>
    <property type="project" value="InterPro"/>
</dbReference>
<evidence type="ECO:0000259" key="7">
    <source>
        <dbReference type="PROSITE" id="PS51918"/>
    </source>
</evidence>
<accession>G9YF67</accession>
<evidence type="ECO:0000313" key="9">
    <source>
        <dbReference type="Proteomes" id="UP000005481"/>
    </source>
</evidence>
<dbReference type="InterPro" id="IPR032432">
    <property type="entry name" value="Radical_SAM_C"/>
</dbReference>
<dbReference type="CDD" id="cd01335">
    <property type="entry name" value="Radical_SAM"/>
    <property type="match status" value="1"/>
</dbReference>
<evidence type="ECO:0000256" key="5">
    <source>
        <dbReference type="ARBA" id="ARBA00023004"/>
    </source>
</evidence>
<evidence type="ECO:0000256" key="4">
    <source>
        <dbReference type="ARBA" id="ARBA00022723"/>
    </source>
</evidence>
<evidence type="ECO:0000256" key="1">
    <source>
        <dbReference type="ARBA" id="ARBA00001966"/>
    </source>
</evidence>
<evidence type="ECO:0000256" key="3">
    <source>
        <dbReference type="ARBA" id="ARBA00022691"/>
    </source>
</evidence>
<keyword evidence="4" id="KW-0479">Metal-binding</keyword>
<evidence type="ECO:0000313" key="8">
    <source>
        <dbReference type="EMBL" id="EHM43402.1"/>
    </source>
</evidence>
<keyword evidence="6" id="KW-0411">Iron-sulfur</keyword>
<evidence type="ECO:0000256" key="6">
    <source>
        <dbReference type="ARBA" id="ARBA00023014"/>
    </source>
</evidence>
<comment type="cofactor">
    <cofactor evidence="1">
        <name>[4Fe-4S] cluster</name>
        <dbReference type="ChEBI" id="CHEBI:49883"/>
    </cofactor>
</comment>
<dbReference type="GO" id="GO:0005737">
    <property type="term" value="C:cytoplasm"/>
    <property type="evidence" value="ECO:0007669"/>
    <property type="project" value="TreeGrafter"/>
</dbReference>
<dbReference type="STRING" id="861450.HMPREF0080_00277"/>
<keyword evidence="2" id="KW-0004">4Fe-4S</keyword>
<keyword evidence="9" id="KW-1185">Reference proteome</keyword>